<dbReference type="EMBL" id="JANJYJ010000009">
    <property type="protein sequence ID" value="KAK3188956.1"/>
    <property type="molecule type" value="Genomic_DNA"/>
</dbReference>
<dbReference type="AlphaFoldDB" id="A0AAD9ZS73"/>
<dbReference type="Pfam" id="PF13456">
    <property type="entry name" value="RVT_3"/>
    <property type="match status" value="1"/>
</dbReference>
<sequence length="94" mass="10407">MAIHKAADIIAINPIFEGRKIIIASDSKVVVSWVNSYSFGSTNHVKLIYNIRKNLSKLGNMEVIYNARVTNSFADMIAKRGSNMEGDLFVCGDL</sequence>
<feature type="domain" description="RNase H type-1" evidence="1">
    <location>
        <begin position="19"/>
        <end position="80"/>
    </location>
</feature>
<evidence type="ECO:0000259" key="1">
    <source>
        <dbReference type="Pfam" id="PF13456"/>
    </source>
</evidence>
<dbReference type="GO" id="GO:0004523">
    <property type="term" value="F:RNA-DNA hybrid ribonuclease activity"/>
    <property type="evidence" value="ECO:0007669"/>
    <property type="project" value="InterPro"/>
</dbReference>
<keyword evidence="3" id="KW-1185">Reference proteome</keyword>
<dbReference type="SUPFAM" id="SSF53098">
    <property type="entry name" value="Ribonuclease H-like"/>
    <property type="match status" value="1"/>
</dbReference>
<proteinExistence type="predicted"/>
<dbReference type="GO" id="GO:0003676">
    <property type="term" value="F:nucleic acid binding"/>
    <property type="evidence" value="ECO:0007669"/>
    <property type="project" value="InterPro"/>
</dbReference>
<name>A0AAD9ZS73_9ROSI</name>
<dbReference type="InterPro" id="IPR012337">
    <property type="entry name" value="RNaseH-like_sf"/>
</dbReference>
<gene>
    <name evidence="2" type="ORF">Dsin_028517</name>
</gene>
<protein>
    <recommendedName>
        <fullName evidence="1">RNase H type-1 domain-containing protein</fullName>
    </recommendedName>
</protein>
<dbReference type="Gene3D" id="3.30.420.10">
    <property type="entry name" value="Ribonuclease H-like superfamily/Ribonuclease H"/>
    <property type="match status" value="1"/>
</dbReference>
<accession>A0AAD9ZS73</accession>
<dbReference type="Proteomes" id="UP001281410">
    <property type="component" value="Unassembled WGS sequence"/>
</dbReference>
<evidence type="ECO:0000313" key="3">
    <source>
        <dbReference type="Proteomes" id="UP001281410"/>
    </source>
</evidence>
<evidence type="ECO:0000313" key="2">
    <source>
        <dbReference type="EMBL" id="KAK3188956.1"/>
    </source>
</evidence>
<reference evidence="2" key="1">
    <citation type="journal article" date="2023" name="Plant J.">
        <title>Genome sequences and population genomics provide insights into the demographic history, inbreeding, and mutation load of two 'living fossil' tree species of Dipteronia.</title>
        <authorList>
            <person name="Feng Y."/>
            <person name="Comes H.P."/>
            <person name="Chen J."/>
            <person name="Zhu S."/>
            <person name="Lu R."/>
            <person name="Zhang X."/>
            <person name="Li P."/>
            <person name="Qiu J."/>
            <person name="Olsen K.M."/>
            <person name="Qiu Y."/>
        </authorList>
    </citation>
    <scope>NUCLEOTIDE SEQUENCE</scope>
    <source>
        <strain evidence="2">NBL</strain>
    </source>
</reference>
<dbReference type="InterPro" id="IPR002156">
    <property type="entry name" value="RNaseH_domain"/>
</dbReference>
<comment type="caution">
    <text evidence="2">The sequence shown here is derived from an EMBL/GenBank/DDBJ whole genome shotgun (WGS) entry which is preliminary data.</text>
</comment>
<dbReference type="InterPro" id="IPR036397">
    <property type="entry name" value="RNaseH_sf"/>
</dbReference>
<organism evidence="2 3">
    <name type="scientific">Dipteronia sinensis</name>
    <dbReference type="NCBI Taxonomy" id="43782"/>
    <lineage>
        <taxon>Eukaryota</taxon>
        <taxon>Viridiplantae</taxon>
        <taxon>Streptophyta</taxon>
        <taxon>Embryophyta</taxon>
        <taxon>Tracheophyta</taxon>
        <taxon>Spermatophyta</taxon>
        <taxon>Magnoliopsida</taxon>
        <taxon>eudicotyledons</taxon>
        <taxon>Gunneridae</taxon>
        <taxon>Pentapetalae</taxon>
        <taxon>rosids</taxon>
        <taxon>malvids</taxon>
        <taxon>Sapindales</taxon>
        <taxon>Sapindaceae</taxon>
        <taxon>Hippocastanoideae</taxon>
        <taxon>Acereae</taxon>
        <taxon>Dipteronia</taxon>
    </lineage>
</organism>